<feature type="transmembrane region" description="Helical" evidence="1">
    <location>
        <begin position="12"/>
        <end position="35"/>
    </location>
</feature>
<keyword evidence="1" id="KW-0812">Transmembrane</keyword>
<sequence>MLVVKKEPHPKMMKIVSLINCIPSGIFIFIILIGVPQFIFAKKLQLYTEELPPYSMQKGTQPNGISVEIVSLLFDRAKLEYEIRVVPWKRSFSMLQNRSNSCAFPVQRNQEREVVFHWISPILITHTAFYTNKQSSLHIRTLEDARYLEIGSYAGSAIVDYLSNLKFIVRTTTKEENNILKLTHNRIDIWAADTNTAKYYAKKIMSKLRSMWSFLPLSER</sequence>
<keyword evidence="4" id="KW-1185">Reference proteome</keyword>
<dbReference type="InterPro" id="IPR001638">
    <property type="entry name" value="Solute-binding_3/MltF_N"/>
</dbReference>
<reference evidence="3 4" key="1">
    <citation type="submission" date="2017-04" db="EMBL/GenBank/DDBJ databases">
        <title>Draft genome sequence of Zooshikella ganghwensis VG4 isolated from Red Sea sediments.</title>
        <authorList>
            <person name="Rehman Z."/>
            <person name="Alam I."/>
            <person name="Kamau A."/>
            <person name="Bajic V."/>
            <person name="Leiknes T."/>
        </authorList>
    </citation>
    <scope>NUCLEOTIDE SEQUENCE [LARGE SCALE GENOMIC DNA]</scope>
    <source>
        <strain evidence="3 4">VG4</strain>
    </source>
</reference>
<dbReference type="EMBL" id="NDXW01000001">
    <property type="protein sequence ID" value="RDH44513.1"/>
    <property type="molecule type" value="Genomic_DNA"/>
</dbReference>
<gene>
    <name evidence="3" type="ORF">B9G39_14305</name>
</gene>
<dbReference type="Pfam" id="PF00497">
    <property type="entry name" value="SBP_bac_3"/>
    <property type="match status" value="1"/>
</dbReference>
<feature type="domain" description="Solute-binding protein family 3/N-terminal" evidence="2">
    <location>
        <begin position="49"/>
        <end position="202"/>
    </location>
</feature>
<keyword evidence="1" id="KW-1133">Transmembrane helix</keyword>
<comment type="caution">
    <text evidence="3">The sequence shown here is derived from an EMBL/GenBank/DDBJ whole genome shotgun (WGS) entry which is preliminary data.</text>
</comment>
<keyword evidence="1" id="KW-0472">Membrane</keyword>
<evidence type="ECO:0000259" key="2">
    <source>
        <dbReference type="Pfam" id="PF00497"/>
    </source>
</evidence>
<dbReference type="Proteomes" id="UP000257039">
    <property type="component" value="Unassembled WGS sequence"/>
</dbReference>
<proteinExistence type="predicted"/>
<dbReference type="Gene3D" id="3.40.190.10">
    <property type="entry name" value="Periplasmic binding protein-like II"/>
    <property type="match status" value="2"/>
</dbReference>
<organism evidence="3 4">
    <name type="scientific">Zooshikella ganghwensis</name>
    <dbReference type="NCBI Taxonomy" id="202772"/>
    <lineage>
        <taxon>Bacteria</taxon>
        <taxon>Pseudomonadati</taxon>
        <taxon>Pseudomonadota</taxon>
        <taxon>Gammaproteobacteria</taxon>
        <taxon>Oceanospirillales</taxon>
        <taxon>Zooshikellaceae</taxon>
        <taxon>Zooshikella</taxon>
    </lineage>
</organism>
<evidence type="ECO:0000313" key="3">
    <source>
        <dbReference type="EMBL" id="RDH44513.1"/>
    </source>
</evidence>
<dbReference type="PANTHER" id="PTHR38834:SF3">
    <property type="entry name" value="SOLUTE-BINDING PROTEIN FAMILY 3_N-TERMINAL DOMAIN-CONTAINING PROTEIN"/>
    <property type="match status" value="1"/>
</dbReference>
<dbReference type="PANTHER" id="PTHR38834">
    <property type="entry name" value="PERIPLASMIC SUBSTRATE BINDING PROTEIN FAMILY 3"/>
    <property type="match status" value="1"/>
</dbReference>
<name>A0A4P9VMD8_9GAMM</name>
<evidence type="ECO:0000256" key="1">
    <source>
        <dbReference type="SAM" id="Phobius"/>
    </source>
</evidence>
<protein>
    <recommendedName>
        <fullName evidence="2">Solute-binding protein family 3/N-terminal domain-containing protein</fullName>
    </recommendedName>
</protein>
<accession>A0A4P9VMD8</accession>
<evidence type="ECO:0000313" key="4">
    <source>
        <dbReference type="Proteomes" id="UP000257039"/>
    </source>
</evidence>
<dbReference type="AlphaFoldDB" id="A0A4P9VMD8"/>
<dbReference type="SUPFAM" id="SSF53850">
    <property type="entry name" value="Periplasmic binding protein-like II"/>
    <property type="match status" value="1"/>
</dbReference>